<feature type="compositionally biased region" description="Polar residues" evidence="6">
    <location>
        <begin position="580"/>
        <end position="589"/>
    </location>
</feature>
<dbReference type="PROSITE" id="PS51194">
    <property type="entry name" value="HELICASE_CTER"/>
    <property type="match status" value="1"/>
</dbReference>
<evidence type="ECO:0000256" key="6">
    <source>
        <dbReference type="SAM" id="MobiDB-lite"/>
    </source>
</evidence>
<evidence type="ECO:0000256" key="5">
    <source>
        <dbReference type="RuleBase" id="RU365068"/>
    </source>
</evidence>
<dbReference type="AlphaFoldDB" id="A0A0R3ULF0"/>
<evidence type="ECO:0000313" key="11">
    <source>
        <dbReference type="Proteomes" id="UP000267029"/>
    </source>
</evidence>
<keyword evidence="11" id="KW-1185">Reference proteome</keyword>
<evidence type="ECO:0000256" key="2">
    <source>
        <dbReference type="ARBA" id="ARBA00022801"/>
    </source>
</evidence>
<dbReference type="OrthoDB" id="360161at2759"/>
<feature type="domain" description="Helicase C-terminal" evidence="9">
    <location>
        <begin position="343"/>
        <end position="507"/>
    </location>
</feature>
<name>A0A0R3ULF0_MESCO</name>
<reference evidence="10 11" key="1">
    <citation type="submission" date="2018-10" db="EMBL/GenBank/DDBJ databases">
        <authorList>
            <consortium name="Pathogen Informatics"/>
        </authorList>
    </citation>
    <scope>NUCLEOTIDE SEQUENCE [LARGE SCALE GENOMIC DNA]</scope>
</reference>
<dbReference type="PROSITE" id="PS51193">
    <property type="entry name" value="HELICASE_ATP_BIND_2"/>
    <property type="match status" value="1"/>
</dbReference>
<keyword evidence="4 5" id="KW-0694">RNA-binding</keyword>
<dbReference type="SUPFAM" id="SSF52540">
    <property type="entry name" value="P-loop containing nucleoside triphosphate hydrolases"/>
    <property type="match status" value="1"/>
</dbReference>
<dbReference type="STRING" id="53468.A0A0R3ULF0"/>
<keyword evidence="1 5" id="KW-0547">Nucleotide-binding</keyword>
<dbReference type="GO" id="GO:0003723">
    <property type="term" value="F:RNA binding"/>
    <property type="evidence" value="ECO:0007669"/>
    <property type="project" value="UniProtKB-UniRule"/>
</dbReference>
<dbReference type="GO" id="GO:0005524">
    <property type="term" value="F:ATP binding"/>
    <property type="evidence" value="ECO:0007669"/>
    <property type="project" value="UniProtKB-UniRule"/>
</dbReference>
<feature type="domain" description="Helicase ATP-binding" evidence="7">
    <location>
        <begin position="108"/>
        <end position="325"/>
    </location>
</feature>
<dbReference type="Proteomes" id="UP000267029">
    <property type="component" value="Unassembled WGS sequence"/>
</dbReference>
<keyword evidence="2 5" id="KW-0378">Hydrolase</keyword>
<dbReference type="Pfam" id="PF00271">
    <property type="entry name" value="Helicase_C"/>
    <property type="match status" value="1"/>
</dbReference>
<gene>
    <name evidence="10" type="ORF">MCOS_LOCUS8502</name>
</gene>
<evidence type="ECO:0000259" key="8">
    <source>
        <dbReference type="PROSITE" id="PS51193"/>
    </source>
</evidence>
<dbReference type="GO" id="GO:0003724">
    <property type="term" value="F:RNA helicase activity"/>
    <property type="evidence" value="ECO:0007669"/>
    <property type="project" value="UniProtKB-EC"/>
</dbReference>
<evidence type="ECO:0000313" key="10">
    <source>
        <dbReference type="EMBL" id="VDD82499.1"/>
    </source>
</evidence>
<organism evidence="10 11">
    <name type="scientific">Mesocestoides corti</name>
    <name type="common">Flatworm</name>
    <dbReference type="NCBI Taxonomy" id="53468"/>
    <lineage>
        <taxon>Eukaryota</taxon>
        <taxon>Metazoa</taxon>
        <taxon>Spiralia</taxon>
        <taxon>Lophotrochozoa</taxon>
        <taxon>Platyhelminthes</taxon>
        <taxon>Cestoda</taxon>
        <taxon>Eucestoda</taxon>
        <taxon>Cyclophyllidea</taxon>
        <taxon>Mesocestoididae</taxon>
        <taxon>Mesocestoides</taxon>
    </lineage>
</organism>
<comment type="function">
    <text evidence="5">RNA helicase.</text>
</comment>
<dbReference type="CDD" id="cd18787">
    <property type="entry name" value="SF2_C_DEAD"/>
    <property type="match status" value="1"/>
</dbReference>
<evidence type="ECO:0000259" key="9">
    <source>
        <dbReference type="PROSITE" id="PS51194"/>
    </source>
</evidence>
<dbReference type="PROSITE" id="PS51192">
    <property type="entry name" value="HELICASE_ATP_BIND_1"/>
    <property type="match status" value="1"/>
</dbReference>
<dbReference type="InterPro" id="IPR027417">
    <property type="entry name" value="P-loop_NTPase"/>
</dbReference>
<protein>
    <recommendedName>
        <fullName evidence="5">ATP-dependent RNA helicase</fullName>
        <ecNumber evidence="5">3.6.4.13</ecNumber>
    </recommendedName>
</protein>
<sequence length="610" mass="68343">MKKKTTEEDVDTAVYFRAQPRWCRCVKRKMCSVTDAQSENEIIENLRLRHDFSKEFIRKPVSNKKSPYRPLMSFSQLVSPPYGYPAETPDLLRSLEYTKPMPVQTEVIPIFHEGHHMLVCSPTGSGKTTSYLLPLLNFAATHTKHEVSMDKHLVHPYCIILSTTQELLGQIWAECVRLGQNLYPKNGKIAILRRKHYNLRRKDESKALKRCRELRLPKETKILITTPKRLASLISKTGKDCPVSFNCLKWLVIDECDKMLESNIGGEEHDRALRTFHAQLTVILNGIRGGAAAAGSFPSVALFSATMPSQVVSWASEELSAECSDARGLVKLQIGPGDAAVSTVKQELRYCGSEQGKLLEMRRLLVSGLSYPCLIFTESRQRAAELFKEILLSDKNILASILSSEKSEAQRNATVKAFREGKINILICTDLLGRGIDFKSLMMVVNYDLPPSPTEYIHRVGRTGRAGRLGGRAVTLWTDADLLHMDAILEVMRKSGATVDDDLQRLVSAWKAKKAKQTHARTIGGVVSRRKGERRLAARVALGHKSKKTLDREKHLLRPWNPHRGSITDVPGSKSRELMMSQTSGNTGKPSRKRKHSKTSGGPCLRSPDV</sequence>
<accession>A0A0R3ULF0</accession>
<proteinExistence type="inferred from homology"/>
<dbReference type="GO" id="GO:0016787">
    <property type="term" value="F:hydrolase activity"/>
    <property type="evidence" value="ECO:0007669"/>
    <property type="project" value="UniProtKB-KW"/>
</dbReference>
<keyword evidence="5" id="KW-0347">Helicase</keyword>
<dbReference type="EC" id="3.6.4.13" evidence="5"/>
<comment type="catalytic activity">
    <reaction evidence="5">
        <text>ATP + H2O = ADP + phosphate + H(+)</text>
        <dbReference type="Rhea" id="RHEA:13065"/>
        <dbReference type="ChEBI" id="CHEBI:15377"/>
        <dbReference type="ChEBI" id="CHEBI:15378"/>
        <dbReference type="ChEBI" id="CHEBI:30616"/>
        <dbReference type="ChEBI" id="CHEBI:43474"/>
        <dbReference type="ChEBI" id="CHEBI:456216"/>
        <dbReference type="EC" id="3.6.4.13"/>
    </reaction>
</comment>
<dbReference type="SMART" id="SM00490">
    <property type="entry name" value="HELICc"/>
    <property type="match status" value="1"/>
</dbReference>
<keyword evidence="3 5" id="KW-0067">ATP-binding</keyword>
<feature type="domain" description="Helicase ATP-binding" evidence="8">
    <location>
        <begin position="76"/>
        <end position="391"/>
    </location>
</feature>
<dbReference type="InterPro" id="IPR014013">
    <property type="entry name" value="Helic_SF1/SF2_ATP-bd_DinG/Rad3"/>
</dbReference>
<evidence type="ECO:0000256" key="3">
    <source>
        <dbReference type="ARBA" id="ARBA00022840"/>
    </source>
</evidence>
<evidence type="ECO:0000259" key="7">
    <source>
        <dbReference type="PROSITE" id="PS51192"/>
    </source>
</evidence>
<dbReference type="PANTHER" id="PTHR24031">
    <property type="entry name" value="RNA HELICASE"/>
    <property type="match status" value="1"/>
</dbReference>
<dbReference type="Gene3D" id="3.40.50.300">
    <property type="entry name" value="P-loop containing nucleotide triphosphate hydrolases"/>
    <property type="match status" value="2"/>
</dbReference>
<evidence type="ECO:0000256" key="1">
    <source>
        <dbReference type="ARBA" id="ARBA00022741"/>
    </source>
</evidence>
<dbReference type="Pfam" id="PF00270">
    <property type="entry name" value="DEAD"/>
    <property type="match status" value="1"/>
</dbReference>
<comment type="domain">
    <text evidence="5">The Q motif is unique to and characteristic of the DEAD box family of RNA helicases and controls ATP binding and hydrolysis.</text>
</comment>
<dbReference type="SMART" id="SM00487">
    <property type="entry name" value="DEXDc"/>
    <property type="match status" value="1"/>
</dbReference>
<feature type="region of interest" description="Disordered" evidence="6">
    <location>
        <begin position="558"/>
        <end position="610"/>
    </location>
</feature>
<dbReference type="InterPro" id="IPR011545">
    <property type="entry name" value="DEAD/DEAH_box_helicase_dom"/>
</dbReference>
<comment type="similarity">
    <text evidence="5">Belongs to the DEAD box helicase family.</text>
</comment>
<dbReference type="InterPro" id="IPR014001">
    <property type="entry name" value="Helicase_ATP-bd"/>
</dbReference>
<dbReference type="InterPro" id="IPR001650">
    <property type="entry name" value="Helicase_C-like"/>
</dbReference>
<evidence type="ECO:0000256" key="4">
    <source>
        <dbReference type="ARBA" id="ARBA00022884"/>
    </source>
</evidence>
<dbReference type="EMBL" id="UXSR01005522">
    <property type="protein sequence ID" value="VDD82499.1"/>
    <property type="molecule type" value="Genomic_DNA"/>
</dbReference>